<dbReference type="Proteomes" id="UP000789759">
    <property type="component" value="Unassembled WGS sequence"/>
</dbReference>
<dbReference type="EMBL" id="CAJVQA010031695">
    <property type="protein sequence ID" value="CAG8801882.1"/>
    <property type="molecule type" value="Genomic_DNA"/>
</dbReference>
<reference evidence="2" key="1">
    <citation type="submission" date="2021-06" db="EMBL/GenBank/DDBJ databases">
        <authorList>
            <person name="Kallberg Y."/>
            <person name="Tangrot J."/>
            <person name="Rosling A."/>
        </authorList>
    </citation>
    <scope>NUCLEOTIDE SEQUENCE</scope>
    <source>
        <strain evidence="2">FL966</strain>
    </source>
</reference>
<comment type="caution">
    <text evidence="2">The sequence shown here is derived from an EMBL/GenBank/DDBJ whole genome shotgun (WGS) entry which is preliminary data.</text>
</comment>
<evidence type="ECO:0000313" key="3">
    <source>
        <dbReference type="Proteomes" id="UP000789759"/>
    </source>
</evidence>
<proteinExistence type="predicted"/>
<feature type="non-terminal residue" evidence="2">
    <location>
        <position position="52"/>
    </location>
</feature>
<gene>
    <name evidence="2" type="ORF">CPELLU_LOCUS17778</name>
</gene>
<keyword evidence="3" id="KW-1185">Reference proteome</keyword>
<feature type="compositionally biased region" description="Low complexity" evidence="1">
    <location>
        <begin position="12"/>
        <end position="25"/>
    </location>
</feature>
<evidence type="ECO:0000313" key="2">
    <source>
        <dbReference type="EMBL" id="CAG8801882.1"/>
    </source>
</evidence>
<evidence type="ECO:0000256" key="1">
    <source>
        <dbReference type="SAM" id="MobiDB-lite"/>
    </source>
</evidence>
<organism evidence="2 3">
    <name type="scientific">Cetraspora pellucida</name>
    <dbReference type="NCBI Taxonomy" id="1433469"/>
    <lineage>
        <taxon>Eukaryota</taxon>
        <taxon>Fungi</taxon>
        <taxon>Fungi incertae sedis</taxon>
        <taxon>Mucoromycota</taxon>
        <taxon>Glomeromycotina</taxon>
        <taxon>Glomeromycetes</taxon>
        <taxon>Diversisporales</taxon>
        <taxon>Gigasporaceae</taxon>
        <taxon>Cetraspora</taxon>
    </lineage>
</organism>
<dbReference type="AlphaFoldDB" id="A0A9N9JY48"/>
<name>A0A9N9JY48_9GLOM</name>
<sequence>MFCPISLLVLNSPNENNISNEPTNNYSFSNEENISSSKKSKKKTLPIHDYLK</sequence>
<protein>
    <submittedName>
        <fullName evidence="2">22867_t:CDS:1</fullName>
    </submittedName>
</protein>
<feature type="region of interest" description="Disordered" evidence="1">
    <location>
        <begin position="12"/>
        <end position="52"/>
    </location>
</feature>
<accession>A0A9N9JY48</accession>